<comment type="function">
    <text evidence="2">Bifunctional nuclease with both RNase and DNase activities. Involved in basal defense response. Participates in abscisic acid-derived callose deposition following infection by a necrotrophic pathogen.</text>
</comment>
<comment type="similarity">
    <text evidence="1">Belongs to the bifunctional nuclease family.</text>
</comment>
<reference evidence="5" key="1">
    <citation type="submission" date="2024-03" db="EMBL/GenBank/DDBJ databases">
        <authorList>
            <consortium name="ELIXIR-Norway"/>
            <consortium name="Elixir Norway"/>
        </authorList>
    </citation>
    <scope>NUCLEOTIDE SEQUENCE</scope>
</reference>
<dbReference type="Proteomes" id="UP001497522">
    <property type="component" value="Chromosome 11"/>
</dbReference>
<dbReference type="PANTHER" id="PTHR15160">
    <property type="entry name" value="VON HIPPEL-LINDAU PROTEIN"/>
    <property type="match status" value="1"/>
</dbReference>
<evidence type="ECO:0000313" key="5">
    <source>
        <dbReference type="EMBL" id="CAK9861144.1"/>
    </source>
</evidence>
<feature type="domain" description="BFN" evidence="4">
    <location>
        <begin position="122"/>
        <end position="258"/>
    </location>
</feature>
<protein>
    <recommendedName>
        <fullName evidence="4">BFN domain-containing protein</fullName>
    </recommendedName>
</protein>
<dbReference type="InterPro" id="IPR003729">
    <property type="entry name" value="Bi_nuclease_dom"/>
</dbReference>
<evidence type="ECO:0000256" key="3">
    <source>
        <dbReference type="SAM" id="Coils"/>
    </source>
</evidence>
<dbReference type="SUPFAM" id="SSF103256">
    <property type="entry name" value="Hypothetical protein TM0160"/>
    <property type="match status" value="1"/>
</dbReference>
<gene>
    <name evidence="5" type="ORF">CSSPJE1EN2_LOCUS4139</name>
</gene>
<dbReference type="Pfam" id="PF02577">
    <property type="entry name" value="BFN_dom"/>
    <property type="match status" value="1"/>
</dbReference>
<dbReference type="PANTHER" id="PTHR15160:SF3">
    <property type="entry name" value="BIFUNCTIONAL NUCLEASE 1"/>
    <property type="match status" value="1"/>
</dbReference>
<dbReference type="PROSITE" id="PS51658">
    <property type="entry name" value="BFN"/>
    <property type="match status" value="1"/>
</dbReference>
<keyword evidence="6" id="KW-1185">Reference proteome</keyword>
<evidence type="ECO:0000259" key="4">
    <source>
        <dbReference type="PROSITE" id="PS51658"/>
    </source>
</evidence>
<accession>A0ABP1AF14</accession>
<proteinExistence type="inferred from homology"/>
<evidence type="ECO:0000313" key="6">
    <source>
        <dbReference type="Proteomes" id="UP001497522"/>
    </source>
</evidence>
<sequence length="335" mass="36899">MAALTHTATMSTLQCFASAGVHHNLVTMVGLARGGPLKSNIVNGMWSSSSSLASFKLANGMDNRQISSCNSSMSFNNGSTADSGFSENDEDYINSSVMEAVEVKSGQDGFVIKMRDGHFVKCVHNNPDGGRLPDYGPLPAIVLQMDNASKLLLPIIVLELPCTMLIEALRNVQVIRPTVYHVTRDMLEIMGYQAKLVRVTHRVHEAYHARIYLAKIDDETQRLVSLDLRPSDAINLAVRCKIPIQVNRDLAYGDGVRIVANPPKLPSPSMLTELGLVLTDLDQAEAGSCATAEEFGLVRSMMIAAVEERYSDAAKLRDELRQLRSKKKRWQQKQL</sequence>
<feature type="coiled-coil region" evidence="3">
    <location>
        <begin position="303"/>
        <end position="333"/>
    </location>
</feature>
<dbReference type="EMBL" id="OZ023712">
    <property type="protein sequence ID" value="CAK9861144.1"/>
    <property type="molecule type" value="Genomic_DNA"/>
</dbReference>
<name>A0ABP1AF14_9BRYO</name>
<keyword evidence="3" id="KW-0175">Coiled coil</keyword>
<dbReference type="Gene3D" id="3.10.690.10">
    <property type="entry name" value="Bifunctional nuclease domain"/>
    <property type="match status" value="1"/>
</dbReference>
<organism evidence="5 6">
    <name type="scientific">Sphagnum jensenii</name>
    <dbReference type="NCBI Taxonomy" id="128206"/>
    <lineage>
        <taxon>Eukaryota</taxon>
        <taxon>Viridiplantae</taxon>
        <taxon>Streptophyta</taxon>
        <taxon>Embryophyta</taxon>
        <taxon>Bryophyta</taxon>
        <taxon>Sphagnophytina</taxon>
        <taxon>Sphagnopsida</taxon>
        <taxon>Sphagnales</taxon>
        <taxon>Sphagnaceae</taxon>
        <taxon>Sphagnum</taxon>
    </lineage>
</organism>
<evidence type="ECO:0000256" key="1">
    <source>
        <dbReference type="ARBA" id="ARBA00009095"/>
    </source>
</evidence>
<dbReference type="InterPro" id="IPR036104">
    <property type="entry name" value="BFN_sf"/>
</dbReference>
<evidence type="ECO:0000256" key="2">
    <source>
        <dbReference type="ARBA" id="ARBA00025428"/>
    </source>
</evidence>